<dbReference type="PANTHER" id="PTHR47618:SF1">
    <property type="entry name" value="BIFUNCTIONAL OLIGORIBONUCLEASE AND PAP PHOSPHATASE NRNA"/>
    <property type="match status" value="1"/>
</dbReference>
<name>E1QWQ3_OLSUV</name>
<dbReference type="Pfam" id="PF01368">
    <property type="entry name" value="DHH"/>
    <property type="match status" value="1"/>
</dbReference>
<keyword evidence="3 6" id="KW-0378">Hydrolase</keyword>
<proteinExistence type="predicted"/>
<dbReference type="eggNOG" id="COG1227">
    <property type="taxonomic scope" value="Bacteria"/>
</dbReference>
<evidence type="ECO:0000313" key="6">
    <source>
        <dbReference type="EMBL" id="ADK68556.1"/>
    </source>
</evidence>
<evidence type="ECO:0000256" key="3">
    <source>
        <dbReference type="ARBA" id="ARBA00022801"/>
    </source>
</evidence>
<keyword evidence="4" id="KW-0464">Manganese</keyword>
<dbReference type="GO" id="GO:0046872">
    <property type="term" value="F:metal ion binding"/>
    <property type="evidence" value="ECO:0007669"/>
    <property type="project" value="UniProtKB-KW"/>
</dbReference>
<dbReference type="HOGENOM" id="CLU_025243_0_1_11"/>
<dbReference type="Pfam" id="PF02833">
    <property type="entry name" value="DHHA2"/>
    <property type="match status" value="1"/>
</dbReference>
<dbReference type="EC" id="3.6.1.1" evidence="6"/>
<evidence type="ECO:0000259" key="5">
    <source>
        <dbReference type="SMART" id="SM01131"/>
    </source>
</evidence>
<dbReference type="InterPro" id="IPR001667">
    <property type="entry name" value="DDH_dom"/>
</dbReference>
<protein>
    <submittedName>
        <fullName evidence="6">Inorganic diphosphatase</fullName>
        <ecNumber evidence="6">3.6.1.1</ecNumber>
    </submittedName>
</protein>
<reference evidence="6 7" key="1">
    <citation type="journal article" date="2010" name="Stand. Genomic Sci.">
        <title>Complete genome sequence of Olsenella uli type strain (VPI D76D-27C).</title>
        <authorList>
            <person name="Goker M."/>
            <person name="Held B."/>
            <person name="Lucas S."/>
            <person name="Nolan M."/>
            <person name="Yasawong M."/>
            <person name="Glavina Del Rio T."/>
            <person name="Tice H."/>
            <person name="Cheng J.F."/>
            <person name="Bruce D."/>
            <person name="Detter J.C."/>
            <person name="Tapia R."/>
            <person name="Han C."/>
            <person name="Goodwin L."/>
            <person name="Pitluck S."/>
            <person name="Liolios K."/>
            <person name="Ivanova N."/>
            <person name="Mavromatis K."/>
            <person name="Mikhailova N."/>
            <person name="Pati A."/>
            <person name="Chen A."/>
            <person name="Palaniappan K."/>
            <person name="Land M."/>
            <person name="Hauser L."/>
            <person name="Chang Y.J."/>
            <person name="Jeffries C.D."/>
            <person name="Rohde M."/>
            <person name="Sikorski J."/>
            <person name="Pukall R."/>
            <person name="Woyke T."/>
            <person name="Bristow J."/>
            <person name="Eisen J.A."/>
            <person name="Markowitz V."/>
            <person name="Hugenholtz P."/>
            <person name="Kyrpides N.C."/>
            <person name="Klenk H.P."/>
            <person name="Lapidus A."/>
        </authorList>
    </citation>
    <scope>NUCLEOTIDE SEQUENCE [LARGE SCALE GENOMIC DNA]</scope>
    <source>
        <strain evidence="7">ATCC 49627 / DSM 7084 / CIP 109912 / JCM 12494 / NCIMB 702895 / VPI D76D-27C</strain>
    </source>
</reference>
<evidence type="ECO:0000256" key="4">
    <source>
        <dbReference type="ARBA" id="ARBA00023211"/>
    </source>
</evidence>
<dbReference type="SMART" id="SM01131">
    <property type="entry name" value="DHHA2"/>
    <property type="match status" value="1"/>
</dbReference>
<dbReference type="KEGG" id="ols:Olsu_1455"/>
<dbReference type="SUPFAM" id="SSF64182">
    <property type="entry name" value="DHH phosphoesterases"/>
    <property type="match status" value="1"/>
</dbReference>
<dbReference type="PATRIC" id="fig|633147.7.peg.67"/>
<gene>
    <name evidence="6" type="ordered locus">Olsu_1455</name>
</gene>
<dbReference type="InterPro" id="IPR051319">
    <property type="entry name" value="Oligoribo/pAp-PDE_c-di-AMP_PDE"/>
</dbReference>
<dbReference type="GO" id="GO:0005737">
    <property type="term" value="C:cytoplasm"/>
    <property type="evidence" value="ECO:0007669"/>
    <property type="project" value="InterPro"/>
</dbReference>
<keyword evidence="7" id="KW-1185">Reference proteome</keyword>
<sequence>MSTVYVFGHTHPDNDAILSAVVLSQLLNARGDGNLYLPYRLGDIPSESASILDAWDIPEPALLDEVPGASVTGERQKVILVDHNEEIQSVRGLRGADIVGVVDHHRIAGFSTPAPTYFVALPWGSTCSIIYHLFGTLGIEPTSAQLCLMLSAIMTDTIMLKSPTTTDHDRRIVADISRELGVDPMEFGMGIFLERADAHPSPREVVAGDVKAFEIEGRRVVICKHETINKDVVLEDVRALRIAMDDYRRENDCETLVLVVTDVVREGSQVLLCGSVSLPERALGISDAPEGAWMPGVMSRKKQIVAPILVASDR</sequence>
<dbReference type="RefSeq" id="WP_013252308.1">
    <property type="nucleotide sequence ID" value="NC_014363.1"/>
</dbReference>
<dbReference type="GO" id="GO:0004427">
    <property type="term" value="F:inorganic diphosphate phosphatase activity"/>
    <property type="evidence" value="ECO:0007669"/>
    <property type="project" value="UniProtKB-EC"/>
</dbReference>
<dbReference type="Gene3D" id="3.90.1640.10">
    <property type="entry name" value="inorganic pyrophosphatase (n-terminal core)"/>
    <property type="match status" value="1"/>
</dbReference>
<dbReference type="Gene3D" id="3.10.310.20">
    <property type="entry name" value="DHHA2 domain"/>
    <property type="match status" value="1"/>
</dbReference>
<dbReference type="InterPro" id="IPR038222">
    <property type="entry name" value="DHHA2_dom_sf"/>
</dbReference>
<evidence type="ECO:0000256" key="2">
    <source>
        <dbReference type="ARBA" id="ARBA00022723"/>
    </source>
</evidence>
<dbReference type="STRING" id="633147.Olsu_1455"/>
<comment type="cofactor">
    <cofactor evidence="1">
        <name>Mn(2+)</name>
        <dbReference type="ChEBI" id="CHEBI:29035"/>
    </cofactor>
</comment>
<dbReference type="Proteomes" id="UP000000333">
    <property type="component" value="Chromosome"/>
</dbReference>
<evidence type="ECO:0000313" key="7">
    <source>
        <dbReference type="Proteomes" id="UP000000333"/>
    </source>
</evidence>
<dbReference type="InterPro" id="IPR004097">
    <property type="entry name" value="DHHA2"/>
</dbReference>
<accession>E1QWQ3</accession>
<feature type="domain" description="DHHA2" evidence="5">
    <location>
        <begin position="188"/>
        <end position="312"/>
    </location>
</feature>
<dbReference type="AlphaFoldDB" id="E1QWQ3"/>
<dbReference type="EMBL" id="CP002106">
    <property type="protein sequence ID" value="ADK68556.1"/>
    <property type="molecule type" value="Genomic_DNA"/>
</dbReference>
<organism evidence="6 7">
    <name type="scientific">Olsenella uli (strain ATCC 49627 / DSM 7084 / CCUG 31166 / CIP 109912 / JCM 12494 / LMG 11480 / NCIMB 702895 / VPI D76D-27C)</name>
    <name type="common">Lactobacillus uli</name>
    <dbReference type="NCBI Taxonomy" id="633147"/>
    <lineage>
        <taxon>Bacteria</taxon>
        <taxon>Bacillati</taxon>
        <taxon>Actinomycetota</taxon>
        <taxon>Coriobacteriia</taxon>
        <taxon>Coriobacteriales</taxon>
        <taxon>Atopobiaceae</taxon>
        <taxon>Olsenella</taxon>
    </lineage>
</organism>
<evidence type="ECO:0000256" key="1">
    <source>
        <dbReference type="ARBA" id="ARBA00001936"/>
    </source>
</evidence>
<dbReference type="PANTHER" id="PTHR47618">
    <property type="entry name" value="BIFUNCTIONAL OLIGORIBONUCLEASE AND PAP PHOSPHATASE NRNA"/>
    <property type="match status" value="1"/>
</dbReference>
<dbReference type="OrthoDB" id="9766150at2"/>
<dbReference type="InterPro" id="IPR038763">
    <property type="entry name" value="DHH_sf"/>
</dbReference>
<dbReference type="GeneID" id="78512846"/>
<keyword evidence="2" id="KW-0479">Metal-binding</keyword>